<name>A0A5B7WUG8_9MICC</name>
<gene>
    <name evidence="1" type="ORF">GcLGCM259_1194</name>
</gene>
<dbReference type="Proteomes" id="UP000307000">
    <property type="component" value="Chromosome"/>
</dbReference>
<dbReference type="AlphaFoldDB" id="A0A5B7WUG8"/>
<dbReference type="EMBL" id="CP034412">
    <property type="protein sequence ID" value="QCY46935.1"/>
    <property type="molecule type" value="Genomic_DNA"/>
</dbReference>
<keyword evidence="2" id="KW-1185">Reference proteome</keyword>
<accession>A0A5B7WUG8</accession>
<evidence type="ECO:0000313" key="1">
    <source>
        <dbReference type="EMBL" id="QCY46935.1"/>
    </source>
</evidence>
<protein>
    <submittedName>
        <fullName evidence="1">Uncharacterized protein</fullName>
    </submittedName>
</protein>
<dbReference type="KEGG" id="gcr:GcLGCM259_1194"/>
<evidence type="ECO:0000313" key="2">
    <source>
        <dbReference type="Proteomes" id="UP000307000"/>
    </source>
</evidence>
<proteinExistence type="predicted"/>
<sequence>MGLLPYHRCAAITQGRHLIEKIVLTIKVIVIHFGNEFAIAQLHGFIQAVAQRKILTGPDQFEILDASSGHLGMDLLIIYLELVRYEDELNLHTPLLRYRANDVINL</sequence>
<organism evidence="1 2">
    <name type="scientific">Glutamicibacter creatinolyticus</name>
    <dbReference type="NCBI Taxonomy" id="162496"/>
    <lineage>
        <taxon>Bacteria</taxon>
        <taxon>Bacillati</taxon>
        <taxon>Actinomycetota</taxon>
        <taxon>Actinomycetes</taxon>
        <taxon>Micrococcales</taxon>
        <taxon>Micrococcaceae</taxon>
        <taxon>Glutamicibacter</taxon>
    </lineage>
</organism>
<reference evidence="1 2" key="1">
    <citation type="submission" date="2018-12" db="EMBL/GenBank/DDBJ databases">
        <title>Complete Genome Sequence of Glutamicibacter creatinolyticus strain LGCM259,isolated from an abscess of a 12-year-old mare in Italy.</title>
        <authorList>
            <person name="Santos R.G."/>
            <person name="Silva A.L."/>
            <person name="Seyffert N."/>
            <person name="Castro T.L.P."/>
            <person name="Attili A.R."/>
            <person name="Rifici C."/>
            <person name="Mazzullo G."/>
            <person name="Brenig B."/>
            <person name="Venanzi F."/>
            <person name="Azevedo V."/>
        </authorList>
    </citation>
    <scope>NUCLEOTIDE SEQUENCE [LARGE SCALE GENOMIC DNA]</scope>
    <source>
        <strain evidence="1 2">LGCM 259</strain>
    </source>
</reference>